<dbReference type="AlphaFoldDB" id="A0A0R0ALR2"/>
<dbReference type="InterPro" id="IPR029045">
    <property type="entry name" value="ClpP/crotonase-like_dom_sf"/>
</dbReference>
<dbReference type="EMBL" id="LLXS01000018">
    <property type="protein sequence ID" value="KRG42526.1"/>
    <property type="molecule type" value="Genomic_DNA"/>
</dbReference>
<reference evidence="3 4" key="1">
    <citation type="submission" date="2015-10" db="EMBL/GenBank/DDBJ databases">
        <title>Genome sequencing and analysis of members of genus Stenotrophomonas.</title>
        <authorList>
            <person name="Patil P.P."/>
            <person name="Midha S."/>
            <person name="Patil P.B."/>
        </authorList>
    </citation>
    <scope>NUCLEOTIDE SEQUENCE [LARGE SCALE GENOMIC DNA]</scope>
    <source>
        <strain evidence="3 4">JCM 9942</strain>
    </source>
</reference>
<evidence type="ECO:0000313" key="3">
    <source>
        <dbReference type="EMBL" id="KRG42526.1"/>
    </source>
</evidence>
<evidence type="ECO:0008006" key="5">
    <source>
        <dbReference type="Google" id="ProtNLM"/>
    </source>
</evidence>
<keyword evidence="4" id="KW-1185">Reference proteome</keyword>
<evidence type="ECO:0000256" key="2">
    <source>
        <dbReference type="SAM" id="Phobius"/>
    </source>
</evidence>
<evidence type="ECO:0000256" key="1">
    <source>
        <dbReference type="SAM" id="MobiDB-lite"/>
    </source>
</evidence>
<dbReference type="Proteomes" id="UP000050836">
    <property type="component" value="Unassembled WGS sequence"/>
</dbReference>
<feature type="region of interest" description="Disordered" evidence="1">
    <location>
        <begin position="58"/>
        <end position="95"/>
    </location>
</feature>
<keyword evidence="2" id="KW-1133">Transmembrane helix</keyword>
<proteinExistence type="predicted"/>
<feature type="transmembrane region" description="Helical" evidence="2">
    <location>
        <begin position="31"/>
        <end position="51"/>
    </location>
</feature>
<accession>A0A0R0ALR2</accession>
<feature type="region of interest" description="Disordered" evidence="1">
    <location>
        <begin position="1"/>
        <end position="28"/>
    </location>
</feature>
<keyword evidence="2" id="KW-0812">Transmembrane</keyword>
<sequence>MHTEQEPGHEPPPVPRPAHPLRAKPTPRRSGLTLTRLVLAVGILLVLAWFIGERNSGNSDSAQASVSAEPEAPVPRNAGTRSEARVVQGQKSTTLRQVEDARMQVGEQGTVLRIEGSVGRNFATQLQAALDANPSLQRIDITSGGGYAQSGLEAARMIRRRNLIVRVHSHCASMCVGLWAAAAQRQMEPDALIGLHQWNAQCEAFPSPAREECRHQIQFMTDHDSSYDAWLRDAGFNQYLLDLQSSTAAEDIAVLDVLQLWENGVDFSVVNRDGRRMSRAEVQQHLAAKSRSR</sequence>
<evidence type="ECO:0000313" key="4">
    <source>
        <dbReference type="Proteomes" id="UP000050836"/>
    </source>
</evidence>
<comment type="caution">
    <text evidence="3">The sequence shown here is derived from an EMBL/GenBank/DDBJ whole genome shotgun (WGS) entry which is preliminary data.</text>
</comment>
<dbReference type="SUPFAM" id="SSF52096">
    <property type="entry name" value="ClpP/crotonase"/>
    <property type="match status" value="1"/>
</dbReference>
<name>A0A0R0ALR2_9GAMM</name>
<protein>
    <recommendedName>
        <fullName evidence="5">Clp protease</fullName>
    </recommendedName>
</protein>
<dbReference type="Gene3D" id="3.90.226.10">
    <property type="entry name" value="2-enoyl-CoA Hydratase, Chain A, domain 1"/>
    <property type="match status" value="1"/>
</dbReference>
<keyword evidence="2" id="KW-0472">Membrane</keyword>
<gene>
    <name evidence="3" type="ORF">ARC78_09230</name>
</gene>
<organism evidence="3 4">
    <name type="scientific">Stenotrophomonas pictorum JCM 9942</name>
    <dbReference type="NCBI Taxonomy" id="1236960"/>
    <lineage>
        <taxon>Bacteria</taxon>
        <taxon>Pseudomonadati</taxon>
        <taxon>Pseudomonadota</taxon>
        <taxon>Gammaproteobacteria</taxon>
        <taxon>Lysobacterales</taxon>
        <taxon>Lysobacteraceae</taxon>
        <taxon>Stenotrophomonas</taxon>
    </lineage>
</organism>